<dbReference type="InterPro" id="IPR006145">
    <property type="entry name" value="PsdUridine_synth_RsuA/RluA"/>
</dbReference>
<evidence type="ECO:0000256" key="3">
    <source>
        <dbReference type="ARBA" id="ARBA00023235"/>
    </source>
</evidence>
<dbReference type="EMBL" id="LJCO01000011">
    <property type="protein sequence ID" value="KPV45261.1"/>
    <property type="molecule type" value="Genomic_DNA"/>
</dbReference>
<gene>
    <name evidence="8" type="ORF">AN477_02365</name>
</gene>
<feature type="active site" evidence="4">
    <location>
        <position position="133"/>
    </location>
</feature>
<dbReference type="InterPro" id="IPR050188">
    <property type="entry name" value="RluA_PseudoU_synthase"/>
</dbReference>
<protein>
    <recommendedName>
        <fullName evidence="6">Pseudouridine synthase</fullName>
        <ecNumber evidence="6">5.4.99.-</ecNumber>
    </recommendedName>
</protein>
<keyword evidence="3 6" id="KW-0413">Isomerase</keyword>
<evidence type="ECO:0000313" key="8">
    <source>
        <dbReference type="EMBL" id="KPV45261.1"/>
    </source>
</evidence>
<evidence type="ECO:0000256" key="2">
    <source>
        <dbReference type="ARBA" id="ARBA00010876"/>
    </source>
</evidence>
<dbReference type="Proteomes" id="UP000050482">
    <property type="component" value="Unassembled WGS sequence"/>
</dbReference>
<sequence length="295" mass="33496">MLDKLPGFIVDKETQLLPFLLEKYANKGRNKVKSMLTRGQIKVGNRVVTRHDHPLIPGDRVSVLNTGSVQQRELMAGVKMMYEDDDIIVIDKPPGLLSIATEEEKERTAFRILNDYVRENNPKSRVFIVHRLDRETSGVMLFAKSETVKQRLQDNWKELILERSYVVLVEGQVKEEQGTIKNWLKESSTKTMFVSRPGDGVVAVTHYQVIEKSPLYSLLAVQLETGRKNQIRVHMQSIGHSVVGDRRYGGKRSPIDRLGLHARILAFTHPVTGETLRFETAIPAKFRSLVAGKKA</sequence>
<dbReference type="PATRIC" id="fig|471514.4.peg.2813"/>
<dbReference type="AlphaFoldDB" id="A0A0N8PPU0"/>
<comment type="function">
    <text evidence="6">Responsible for synthesis of pseudouridine from uracil.</text>
</comment>
<dbReference type="InterPro" id="IPR006225">
    <property type="entry name" value="PsdUridine_synth_RluC/D"/>
</dbReference>
<feature type="domain" description="Pseudouridine synthase RsuA/RluA-like" evidence="7">
    <location>
        <begin position="86"/>
        <end position="237"/>
    </location>
</feature>
<evidence type="ECO:0000256" key="5">
    <source>
        <dbReference type="PROSITE-ProRule" id="PRU00182"/>
    </source>
</evidence>
<dbReference type="Gene3D" id="3.30.2350.10">
    <property type="entry name" value="Pseudouridine synthase"/>
    <property type="match status" value="1"/>
</dbReference>
<dbReference type="PANTHER" id="PTHR21600:SF44">
    <property type="entry name" value="RIBOSOMAL LARGE SUBUNIT PSEUDOURIDINE SYNTHASE D"/>
    <property type="match status" value="1"/>
</dbReference>
<dbReference type="InterPro" id="IPR006224">
    <property type="entry name" value="PsdUridine_synth_RluA-like_CS"/>
</dbReference>
<comment type="similarity">
    <text evidence="2 6">Belongs to the pseudouridine synthase RluA family.</text>
</comment>
<organism evidence="8 9">
    <name type="scientific">Alicyclobacillus ferrooxydans</name>
    <dbReference type="NCBI Taxonomy" id="471514"/>
    <lineage>
        <taxon>Bacteria</taxon>
        <taxon>Bacillati</taxon>
        <taxon>Bacillota</taxon>
        <taxon>Bacilli</taxon>
        <taxon>Bacillales</taxon>
        <taxon>Alicyclobacillaceae</taxon>
        <taxon>Alicyclobacillus</taxon>
    </lineage>
</organism>
<evidence type="ECO:0000256" key="1">
    <source>
        <dbReference type="ARBA" id="ARBA00000073"/>
    </source>
</evidence>
<dbReference type="CDD" id="cd02869">
    <property type="entry name" value="PseudoU_synth_RluA_like"/>
    <property type="match status" value="1"/>
</dbReference>
<accession>A0A0N8PPU0</accession>
<dbReference type="SUPFAM" id="SSF55120">
    <property type="entry name" value="Pseudouridine synthase"/>
    <property type="match status" value="1"/>
</dbReference>
<dbReference type="STRING" id="471514.AN477_02365"/>
<reference evidence="8 9" key="1">
    <citation type="submission" date="2015-09" db="EMBL/GenBank/DDBJ databases">
        <title>Draft genome sequence of Alicyclobacillus ferrooxydans DSM 22381.</title>
        <authorList>
            <person name="Hemp J."/>
        </authorList>
    </citation>
    <scope>NUCLEOTIDE SEQUENCE [LARGE SCALE GENOMIC DNA]</scope>
    <source>
        <strain evidence="8 9">TC-34</strain>
    </source>
</reference>
<evidence type="ECO:0000256" key="4">
    <source>
        <dbReference type="PIRSR" id="PIRSR606225-1"/>
    </source>
</evidence>
<dbReference type="GO" id="GO:0009982">
    <property type="term" value="F:pseudouridine synthase activity"/>
    <property type="evidence" value="ECO:0007669"/>
    <property type="project" value="InterPro"/>
</dbReference>
<comment type="caution">
    <text evidence="8">The sequence shown here is derived from an EMBL/GenBank/DDBJ whole genome shotgun (WGS) entry which is preliminary data.</text>
</comment>
<evidence type="ECO:0000256" key="6">
    <source>
        <dbReference type="RuleBase" id="RU362028"/>
    </source>
</evidence>
<name>A0A0N8PPU0_9BACL</name>
<evidence type="ECO:0000259" key="7">
    <source>
        <dbReference type="Pfam" id="PF00849"/>
    </source>
</evidence>
<dbReference type="PROSITE" id="PS01129">
    <property type="entry name" value="PSI_RLU"/>
    <property type="match status" value="1"/>
</dbReference>
<keyword evidence="5" id="KW-0694">RNA-binding</keyword>
<dbReference type="OrthoDB" id="9773999at2"/>
<dbReference type="GO" id="GO:0003723">
    <property type="term" value="F:RNA binding"/>
    <property type="evidence" value="ECO:0007669"/>
    <property type="project" value="UniProtKB-KW"/>
</dbReference>
<dbReference type="PANTHER" id="PTHR21600">
    <property type="entry name" value="MITOCHONDRIAL RNA PSEUDOURIDINE SYNTHASE"/>
    <property type="match status" value="1"/>
</dbReference>
<dbReference type="NCBIfam" id="TIGR00005">
    <property type="entry name" value="rluA_subfam"/>
    <property type="match status" value="1"/>
</dbReference>
<dbReference type="PROSITE" id="PS50889">
    <property type="entry name" value="S4"/>
    <property type="match status" value="1"/>
</dbReference>
<keyword evidence="9" id="KW-1185">Reference proteome</keyword>
<proteinExistence type="inferred from homology"/>
<evidence type="ECO:0000313" key="9">
    <source>
        <dbReference type="Proteomes" id="UP000050482"/>
    </source>
</evidence>
<comment type="catalytic activity">
    <reaction evidence="1 6">
        <text>a uridine in RNA = a pseudouridine in RNA</text>
        <dbReference type="Rhea" id="RHEA:48348"/>
        <dbReference type="Rhea" id="RHEA-COMP:12068"/>
        <dbReference type="Rhea" id="RHEA-COMP:12069"/>
        <dbReference type="ChEBI" id="CHEBI:65314"/>
        <dbReference type="ChEBI" id="CHEBI:65315"/>
    </reaction>
</comment>
<dbReference type="SUPFAM" id="SSF55174">
    <property type="entry name" value="Alpha-L RNA-binding motif"/>
    <property type="match status" value="1"/>
</dbReference>
<dbReference type="GO" id="GO:0140098">
    <property type="term" value="F:catalytic activity, acting on RNA"/>
    <property type="evidence" value="ECO:0007669"/>
    <property type="project" value="UniProtKB-ARBA"/>
</dbReference>
<dbReference type="Pfam" id="PF00849">
    <property type="entry name" value="PseudoU_synth_2"/>
    <property type="match status" value="1"/>
</dbReference>
<dbReference type="GO" id="GO:0000455">
    <property type="term" value="P:enzyme-directed rRNA pseudouridine synthesis"/>
    <property type="evidence" value="ECO:0007669"/>
    <property type="project" value="TreeGrafter"/>
</dbReference>
<dbReference type="InterPro" id="IPR020103">
    <property type="entry name" value="PsdUridine_synth_cat_dom_sf"/>
</dbReference>
<dbReference type="EC" id="5.4.99.-" evidence="6"/>